<evidence type="ECO:0000313" key="1">
    <source>
        <dbReference type="EMBL" id="KMP06284.1"/>
    </source>
</evidence>
<dbReference type="EMBL" id="DS028096">
    <property type="protein sequence ID" value="KMP06284.1"/>
    <property type="molecule type" value="Genomic_DNA"/>
</dbReference>
<dbReference type="AlphaFoldDB" id="A0A0J6YGT0"/>
<dbReference type="Proteomes" id="UP000054565">
    <property type="component" value="Unassembled WGS sequence"/>
</dbReference>
<protein>
    <submittedName>
        <fullName evidence="1">Uncharacterized protein</fullName>
    </submittedName>
</protein>
<accession>A0A0J6YGT0</accession>
<sequence length="138" mass="15669">MQHQQRKPLCLTARLKFKKGVSVISDHITRYSQQLDDHFQAPNGWNHQPESPKCFLRSWSNLASSYADSLEHSVFLLPKNIIFKQTLNTLLSDILKNADCSPGPALRAPTTPTRAGGGTLPSYNIFKINLYRHCLRYS</sequence>
<proteinExistence type="predicted"/>
<organism evidence="1 2">
    <name type="scientific">Coccidioides immitis RMSCC 2394</name>
    <dbReference type="NCBI Taxonomy" id="404692"/>
    <lineage>
        <taxon>Eukaryota</taxon>
        <taxon>Fungi</taxon>
        <taxon>Dikarya</taxon>
        <taxon>Ascomycota</taxon>
        <taxon>Pezizomycotina</taxon>
        <taxon>Eurotiomycetes</taxon>
        <taxon>Eurotiomycetidae</taxon>
        <taxon>Onygenales</taxon>
        <taxon>Onygenaceae</taxon>
        <taxon>Coccidioides</taxon>
    </lineage>
</organism>
<reference evidence="2" key="1">
    <citation type="journal article" date="2010" name="Genome Res.">
        <title>Population genomic sequencing of Coccidioides fungi reveals recent hybridization and transposon control.</title>
        <authorList>
            <person name="Neafsey D.E."/>
            <person name="Barker B.M."/>
            <person name="Sharpton T.J."/>
            <person name="Stajich J.E."/>
            <person name="Park D.J."/>
            <person name="Whiston E."/>
            <person name="Hung C.-Y."/>
            <person name="McMahan C."/>
            <person name="White J."/>
            <person name="Sykes S."/>
            <person name="Heiman D."/>
            <person name="Young S."/>
            <person name="Zeng Q."/>
            <person name="Abouelleil A."/>
            <person name="Aftuck L."/>
            <person name="Bessette D."/>
            <person name="Brown A."/>
            <person name="FitzGerald M."/>
            <person name="Lui A."/>
            <person name="Macdonald J.P."/>
            <person name="Priest M."/>
            <person name="Orbach M.J."/>
            <person name="Galgiani J.N."/>
            <person name="Kirkland T.N."/>
            <person name="Cole G.T."/>
            <person name="Birren B.W."/>
            <person name="Henn M.R."/>
            <person name="Taylor J.W."/>
            <person name="Rounsley S.D."/>
        </authorList>
    </citation>
    <scope>NUCLEOTIDE SEQUENCE [LARGE SCALE GENOMIC DNA]</scope>
    <source>
        <strain evidence="2">RMSCC 2394</strain>
    </source>
</reference>
<evidence type="ECO:0000313" key="2">
    <source>
        <dbReference type="Proteomes" id="UP000054565"/>
    </source>
</evidence>
<gene>
    <name evidence="1" type="ORF">CIRG_05965</name>
</gene>
<name>A0A0J6YGT0_COCIT</name>